<dbReference type="InterPro" id="IPR001279">
    <property type="entry name" value="Metallo-B-lactamas"/>
</dbReference>
<proteinExistence type="predicted"/>
<dbReference type="AlphaFoldDB" id="A0A9X3Z7D0"/>
<keyword evidence="3" id="KW-1185">Reference proteome</keyword>
<dbReference type="EMBL" id="JANWOI010000002">
    <property type="protein sequence ID" value="MDA5193849.1"/>
    <property type="molecule type" value="Genomic_DNA"/>
</dbReference>
<gene>
    <name evidence="2" type="ORF">NYP16_07775</name>
</gene>
<dbReference type="SUPFAM" id="SSF56281">
    <property type="entry name" value="Metallo-hydrolase/oxidoreductase"/>
    <property type="match status" value="1"/>
</dbReference>
<name>A0A9X3Z7D0_9PROT</name>
<feature type="domain" description="Metallo-beta-lactamase" evidence="1">
    <location>
        <begin position="34"/>
        <end position="221"/>
    </location>
</feature>
<organism evidence="2 3">
    <name type="scientific">Govanella unica</name>
    <dbReference type="NCBI Taxonomy" id="2975056"/>
    <lineage>
        <taxon>Bacteria</taxon>
        <taxon>Pseudomonadati</taxon>
        <taxon>Pseudomonadota</taxon>
        <taxon>Alphaproteobacteria</taxon>
        <taxon>Emcibacterales</taxon>
        <taxon>Govanellaceae</taxon>
        <taxon>Govanella</taxon>
    </lineage>
</organism>
<sequence length="250" mass="28110">MKTTILGCGTSGGVPRIGNVWGRCDPANPKNRRRRVSILVEHGGTSVLVDTSPDLREQCLDADVRHLDAVLYTHDHADHTHGIDDLRGLSQTMGGMIDVYSNRETLDVLQRRFDYVFESKMGYPAICNAHEIKGPFRVGNIDILPFEQLHGDMTTLGFRFGPIAYSTDVNVMPDAAFAALEGVDTWIVDALRYDPHPTHPHLDLTLEWIARVKPRRAILTHMTWDMDYEELRARLPAGVEPAYDGMTIEF</sequence>
<reference evidence="2" key="1">
    <citation type="submission" date="2022-08" db="EMBL/GenBank/DDBJ databases">
        <authorList>
            <person name="Vandamme P."/>
            <person name="Hettiarachchi A."/>
            <person name="Peeters C."/>
            <person name="Cnockaert M."/>
            <person name="Carlier A."/>
        </authorList>
    </citation>
    <scope>NUCLEOTIDE SEQUENCE</scope>
    <source>
        <strain evidence="2">LMG 31809</strain>
    </source>
</reference>
<dbReference type="SMART" id="SM00849">
    <property type="entry name" value="Lactamase_B"/>
    <property type="match status" value="1"/>
</dbReference>
<comment type="caution">
    <text evidence="2">The sequence shown here is derived from an EMBL/GenBank/DDBJ whole genome shotgun (WGS) entry which is preliminary data.</text>
</comment>
<dbReference type="InterPro" id="IPR036866">
    <property type="entry name" value="RibonucZ/Hydroxyglut_hydro"/>
</dbReference>
<dbReference type="Gene3D" id="3.60.15.10">
    <property type="entry name" value="Ribonuclease Z/Hydroxyacylglutathione hydrolase-like"/>
    <property type="match status" value="1"/>
</dbReference>
<dbReference type="CDD" id="cd16279">
    <property type="entry name" value="metallo-hydrolase-like_MBL-fold"/>
    <property type="match status" value="1"/>
</dbReference>
<evidence type="ECO:0000313" key="2">
    <source>
        <dbReference type="EMBL" id="MDA5193849.1"/>
    </source>
</evidence>
<dbReference type="RefSeq" id="WP_274943542.1">
    <property type="nucleotide sequence ID" value="NZ_JANWOI010000002.1"/>
</dbReference>
<reference evidence="2" key="2">
    <citation type="journal article" date="2023" name="Syst. Appl. Microbiol.">
        <title>Govania unica gen. nov., sp. nov., a rare biosphere bacterium that represents a novel family in the class Alphaproteobacteria.</title>
        <authorList>
            <person name="Vandamme P."/>
            <person name="Peeters C."/>
            <person name="Hettiarachchi A."/>
            <person name="Cnockaert M."/>
            <person name="Carlier A."/>
        </authorList>
    </citation>
    <scope>NUCLEOTIDE SEQUENCE</scope>
    <source>
        <strain evidence="2">LMG 31809</strain>
    </source>
</reference>
<evidence type="ECO:0000313" key="3">
    <source>
        <dbReference type="Proteomes" id="UP001141619"/>
    </source>
</evidence>
<protein>
    <submittedName>
        <fullName evidence="2">MBL fold metallo-hydrolase</fullName>
    </submittedName>
</protein>
<dbReference type="PANTHER" id="PTHR42663:SF6">
    <property type="entry name" value="HYDROLASE C777.06C-RELATED"/>
    <property type="match status" value="1"/>
</dbReference>
<dbReference type="Proteomes" id="UP001141619">
    <property type="component" value="Unassembled WGS sequence"/>
</dbReference>
<accession>A0A9X3Z7D0</accession>
<dbReference type="PANTHER" id="PTHR42663">
    <property type="entry name" value="HYDROLASE C777.06C-RELATED-RELATED"/>
    <property type="match status" value="1"/>
</dbReference>
<dbReference type="Pfam" id="PF12706">
    <property type="entry name" value="Lactamase_B_2"/>
    <property type="match status" value="1"/>
</dbReference>
<evidence type="ECO:0000259" key="1">
    <source>
        <dbReference type="SMART" id="SM00849"/>
    </source>
</evidence>